<reference evidence="1" key="1">
    <citation type="submission" date="2018-05" db="EMBL/GenBank/DDBJ databases">
        <authorList>
            <person name="Lanie J.A."/>
            <person name="Ng W.-L."/>
            <person name="Kazmierczak K.M."/>
            <person name="Andrzejewski T.M."/>
            <person name="Davidsen T.M."/>
            <person name="Wayne K.J."/>
            <person name="Tettelin H."/>
            <person name="Glass J.I."/>
            <person name="Rusch D."/>
            <person name="Podicherti R."/>
            <person name="Tsui H.-C.T."/>
            <person name="Winkler M.E."/>
        </authorList>
    </citation>
    <scope>NUCLEOTIDE SEQUENCE</scope>
</reference>
<protein>
    <submittedName>
        <fullName evidence="1">Uncharacterized protein</fullName>
    </submittedName>
</protein>
<dbReference type="SUPFAM" id="SSF53448">
    <property type="entry name" value="Nucleotide-diphospho-sugar transferases"/>
    <property type="match status" value="1"/>
</dbReference>
<feature type="non-terminal residue" evidence="1">
    <location>
        <position position="1"/>
    </location>
</feature>
<dbReference type="Gene3D" id="3.90.550.10">
    <property type="entry name" value="Spore Coat Polysaccharide Biosynthesis Protein SpsA, Chain A"/>
    <property type="match status" value="1"/>
</dbReference>
<dbReference type="AlphaFoldDB" id="A0A382GFE2"/>
<evidence type="ECO:0000313" key="1">
    <source>
        <dbReference type="EMBL" id="SVB73572.1"/>
    </source>
</evidence>
<organism evidence="1">
    <name type="scientific">marine metagenome</name>
    <dbReference type="NCBI Taxonomy" id="408172"/>
    <lineage>
        <taxon>unclassified sequences</taxon>
        <taxon>metagenomes</taxon>
        <taxon>ecological metagenomes</taxon>
    </lineage>
</organism>
<sequence length="187" mass="22139">VSLFNDINVKFSCSNFFIVDDKRKTKRVFRRYMPQGNVVDSLLCEHFVCILTLMIRRDAYFYVGGFDSNYHIIGDFDLVMKLARYGVLASNNRPLAYLRKHTSNESLIKADLTIKELKNWYTRNNKFYNVNHSNSWNKYKYRLAYEEVSYEINSGSVTLFEIIKLFQTQTISNITKLIIKQVLRKIK</sequence>
<accession>A0A382GFE2</accession>
<dbReference type="InterPro" id="IPR029044">
    <property type="entry name" value="Nucleotide-diphossugar_trans"/>
</dbReference>
<proteinExistence type="predicted"/>
<dbReference type="EMBL" id="UINC01055088">
    <property type="protein sequence ID" value="SVB73572.1"/>
    <property type="molecule type" value="Genomic_DNA"/>
</dbReference>
<gene>
    <name evidence="1" type="ORF">METZ01_LOCUS226426</name>
</gene>
<name>A0A382GFE2_9ZZZZ</name>